<dbReference type="InterPro" id="IPR055161">
    <property type="entry name" value="NapH1-like_2nd"/>
</dbReference>
<organism evidence="4 5">
    <name type="scientific">Nonomuraea fuscirosea</name>
    <dbReference type="NCBI Taxonomy" id="1291556"/>
    <lineage>
        <taxon>Bacteria</taxon>
        <taxon>Bacillati</taxon>
        <taxon>Actinomycetota</taxon>
        <taxon>Actinomycetes</taxon>
        <taxon>Streptosporangiales</taxon>
        <taxon>Streptosporangiaceae</taxon>
        <taxon>Nonomuraea</taxon>
    </lineage>
</organism>
<sequence length="484" mass="50738">MPARTSLRTLALALVSATALAVPALPATATEAATEAASTGGPSVVVRWNQALLTAIRTGTLGPPMVARALAVTHTCAYDAWAAYDAVAIGTRLGGSLRRPPAERTEANKAEAISFAAHLAAVDLYPAQRAGFDALMNELGYDPANPSSQAARTGVAACQAVLDHRHADGSNQGNGYADTSGYAPVNAPVVVAEPLTTLNAPGRWAPLTYVNRAGAVVTPPFLAPHWGGVASFSGAAKSLADRVPAPHAYGSAGFRAQAAEIVSGTAALDDRKKAISEYWSDGPSSETPPGHWCLFAQQVSARDRHGVDQDAKLFFALANSVMDAGIASWEVKRDHDSARPITAIRYLYQGQSIPTWGGRTVEGALWTPYQPATFPTPPFGEYVSGHSTFSAAAAEVLRRFTGSDAFGGQAVVAQGSSLIEPGVTPARDVTLRWRTFTDAATEAGLSRRYGGIHFRLGDEQGRALGSAVGTAAWERAKSYWSGRR</sequence>
<feature type="domain" description="Vanadium-dependent haloperoxidase NapH1-like second helical-bundle" evidence="3">
    <location>
        <begin position="313"/>
        <end position="472"/>
    </location>
</feature>
<evidence type="ECO:0000313" key="5">
    <source>
        <dbReference type="Proteomes" id="UP000238312"/>
    </source>
</evidence>
<dbReference type="SUPFAM" id="SSF48317">
    <property type="entry name" value="Acid phosphatase/Vanadium-dependent haloperoxidase"/>
    <property type="match status" value="1"/>
</dbReference>
<feature type="chain" id="PRO_5039619668" description="PAP2 superfamily protein" evidence="1">
    <location>
        <begin position="22"/>
        <end position="484"/>
    </location>
</feature>
<dbReference type="AlphaFoldDB" id="A0A2T0NA27"/>
<protein>
    <recommendedName>
        <fullName evidence="6">PAP2 superfamily protein</fullName>
    </recommendedName>
</protein>
<dbReference type="InterPro" id="IPR052559">
    <property type="entry name" value="V-haloperoxidase"/>
</dbReference>
<keyword evidence="5" id="KW-1185">Reference proteome</keyword>
<feature type="domain" description="DUF6851" evidence="2">
    <location>
        <begin position="73"/>
        <end position="194"/>
    </location>
</feature>
<name>A0A2T0NA27_9ACTN</name>
<evidence type="ECO:0008006" key="6">
    <source>
        <dbReference type="Google" id="ProtNLM"/>
    </source>
</evidence>
<dbReference type="EMBL" id="PVNG01000002">
    <property type="protein sequence ID" value="PRX69570.1"/>
    <property type="molecule type" value="Genomic_DNA"/>
</dbReference>
<dbReference type="Pfam" id="PF22778">
    <property type="entry name" value="VCPO_2nd"/>
    <property type="match status" value="1"/>
</dbReference>
<dbReference type="PANTHER" id="PTHR34599:SF2">
    <property type="entry name" value="TRAF-TYPE DOMAIN-CONTAINING PROTEIN"/>
    <property type="match status" value="1"/>
</dbReference>
<dbReference type="RefSeq" id="WP_106235892.1">
    <property type="nucleotide sequence ID" value="NZ_PVNG01000002.1"/>
</dbReference>
<dbReference type="Gene3D" id="1.10.606.20">
    <property type="match status" value="1"/>
</dbReference>
<comment type="caution">
    <text evidence="4">The sequence shown here is derived from an EMBL/GenBank/DDBJ whole genome shotgun (WGS) entry which is preliminary data.</text>
</comment>
<feature type="signal peptide" evidence="1">
    <location>
        <begin position="1"/>
        <end position="21"/>
    </location>
</feature>
<dbReference type="Pfam" id="PF21167">
    <property type="entry name" value="DUF6851"/>
    <property type="match status" value="1"/>
</dbReference>
<gene>
    <name evidence="4" type="ORF">B0I32_102628</name>
</gene>
<dbReference type="PANTHER" id="PTHR34599">
    <property type="entry name" value="PEROXIDASE-RELATED"/>
    <property type="match status" value="1"/>
</dbReference>
<evidence type="ECO:0000259" key="3">
    <source>
        <dbReference type="Pfam" id="PF22778"/>
    </source>
</evidence>
<dbReference type="InterPro" id="IPR036938">
    <property type="entry name" value="PAP2/HPO_sf"/>
</dbReference>
<dbReference type="OrthoDB" id="9771961at2"/>
<evidence type="ECO:0000256" key="1">
    <source>
        <dbReference type="SAM" id="SignalP"/>
    </source>
</evidence>
<evidence type="ECO:0000259" key="2">
    <source>
        <dbReference type="Pfam" id="PF21167"/>
    </source>
</evidence>
<accession>A0A2T0NA27</accession>
<dbReference type="CDD" id="cd03398">
    <property type="entry name" value="PAP2_haloperoxidase"/>
    <property type="match status" value="1"/>
</dbReference>
<evidence type="ECO:0000313" key="4">
    <source>
        <dbReference type="EMBL" id="PRX69570.1"/>
    </source>
</evidence>
<proteinExistence type="predicted"/>
<reference evidence="4 5" key="1">
    <citation type="submission" date="2018-03" db="EMBL/GenBank/DDBJ databases">
        <title>Genomic Encyclopedia of Type Strains, Phase III (KMG-III): the genomes of soil and plant-associated and newly described type strains.</title>
        <authorList>
            <person name="Whitman W."/>
        </authorList>
    </citation>
    <scope>NUCLEOTIDE SEQUENCE [LARGE SCALE GENOMIC DNA]</scope>
    <source>
        <strain evidence="4 5">CGMCC 4.7104</strain>
    </source>
</reference>
<keyword evidence="1" id="KW-0732">Signal</keyword>
<dbReference type="InterPro" id="IPR049283">
    <property type="entry name" value="DUF6851"/>
</dbReference>
<dbReference type="Proteomes" id="UP000238312">
    <property type="component" value="Unassembled WGS sequence"/>
</dbReference>